<dbReference type="InterPro" id="IPR018929">
    <property type="entry name" value="DUF2510"/>
</dbReference>
<evidence type="ECO:0000259" key="3">
    <source>
        <dbReference type="Pfam" id="PF10708"/>
    </source>
</evidence>
<feature type="compositionally biased region" description="Pro residues" evidence="1">
    <location>
        <begin position="107"/>
        <end position="116"/>
    </location>
</feature>
<feature type="region of interest" description="Disordered" evidence="1">
    <location>
        <begin position="305"/>
        <end position="332"/>
    </location>
</feature>
<reference evidence="5 6" key="1">
    <citation type="submission" date="2017-09" db="EMBL/GenBank/DDBJ databases">
        <authorList>
            <person name="Lee N."/>
            <person name="Cho B.-K."/>
        </authorList>
    </citation>
    <scope>NUCLEOTIDE SEQUENCE [LARGE SCALE GENOMIC DNA]</scope>
    <source>
        <strain evidence="5 6">ATCC 27465</strain>
    </source>
</reference>
<gene>
    <name evidence="5" type="ORF">CP982_33760</name>
    <name evidence="4" type="ORF">FHS40_006254</name>
</gene>
<dbReference type="Pfam" id="PF10708">
    <property type="entry name" value="DUF2510"/>
    <property type="match status" value="1"/>
</dbReference>
<dbReference type="RefSeq" id="WP_150513924.1">
    <property type="nucleotide sequence ID" value="NZ_BMSQ01000002.1"/>
</dbReference>
<accession>A0A5P2XHE0</accession>
<keyword evidence="2" id="KW-0812">Transmembrane</keyword>
<name>A0A5P2XHE0_STRST</name>
<dbReference type="EMBL" id="JACHJD010000012">
    <property type="protein sequence ID" value="MBB5107138.1"/>
    <property type="molecule type" value="Genomic_DNA"/>
</dbReference>
<feature type="compositionally biased region" description="Pro residues" evidence="1">
    <location>
        <begin position="46"/>
        <end position="66"/>
    </location>
</feature>
<dbReference type="Proteomes" id="UP000326505">
    <property type="component" value="Chromosome"/>
</dbReference>
<evidence type="ECO:0000256" key="1">
    <source>
        <dbReference type="SAM" id="MobiDB-lite"/>
    </source>
</evidence>
<dbReference type="OrthoDB" id="4463773at2"/>
<feature type="region of interest" description="Disordered" evidence="1">
    <location>
        <begin position="95"/>
        <end position="169"/>
    </location>
</feature>
<evidence type="ECO:0000313" key="5">
    <source>
        <dbReference type="EMBL" id="QEV63064.1"/>
    </source>
</evidence>
<protein>
    <submittedName>
        <fullName evidence="5">DUF2510 domain-containing protein</fullName>
    </submittedName>
</protein>
<evidence type="ECO:0000256" key="2">
    <source>
        <dbReference type="SAM" id="Phobius"/>
    </source>
</evidence>
<keyword evidence="2" id="KW-0472">Membrane</keyword>
<evidence type="ECO:0000313" key="7">
    <source>
        <dbReference type="Proteomes" id="UP000549009"/>
    </source>
</evidence>
<dbReference type="AlphaFoldDB" id="A0A5P2XHE0"/>
<dbReference type="KEGG" id="sspb:CP982_33760"/>
<reference evidence="4 7" key="2">
    <citation type="submission" date="2020-08" db="EMBL/GenBank/DDBJ databases">
        <title>Genomic Encyclopedia of Type Strains, Phase III (KMG-III): the genomes of soil and plant-associated and newly described type strains.</title>
        <authorList>
            <person name="Whitman W."/>
        </authorList>
    </citation>
    <scope>NUCLEOTIDE SEQUENCE [LARGE SCALE GENOMIC DNA]</scope>
    <source>
        <strain evidence="4 7">CECT 3146</strain>
    </source>
</reference>
<sequence>MTHATPPGWYPDPGQTPGAPPSERWWDGNTWTDHVRAPGGSGLPAPGYPTTPGYPVPGHPQQPPGPPRRRIRTAIGVGIALAVLAGIGGGVYALTADDDDDKDSAKPPSPSAPSKPGPQDDGGSEGPEDSPSPGPSDGPRTEEGYATDTASGISLPVPDGWDGQSGGAGAGVTTGKYPCPGDSAKQCVRGGAFSTPALRLKVTASTPEAAAKADIKKNAEEAYGGTIYGGAPKSHDQLASKAVTVAGQKGYLVRWKVDSRKGPDGYVQSLAFKSPADEMTMVLVRFGIDVHDDAPAVSSMDEITKGIKKARGGGGGGGDGQQVHAPTSARER</sequence>
<evidence type="ECO:0000313" key="4">
    <source>
        <dbReference type="EMBL" id="MBB5107138.1"/>
    </source>
</evidence>
<feature type="transmembrane region" description="Helical" evidence="2">
    <location>
        <begin position="74"/>
        <end position="94"/>
    </location>
</feature>
<evidence type="ECO:0000313" key="6">
    <source>
        <dbReference type="Proteomes" id="UP000326505"/>
    </source>
</evidence>
<keyword evidence="2" id="KW-1133">Transmembrane helix</keyword>
<dbReference type="Proteomes" id="UP000549009">
    <property type="component" value="Unassembled WGS sequence"/>
</dbReference>
<proteinExistence type="predicted"/>
<keyword evidence="7" id="KW-1185">Reference proteome</keyword>
<feature type="domain" description="DUF2510" evidence="3">
    <location>
        <begin position="7"/>
        <end position="39"/>
    </location>
</feature>
<dbReference type="EMBL" id="CP023690">
    <property type="protein sequence ID" value="QEV63064.1"/>
    <property type="molecule type" value="Genomic_DNA"/>
</dbReference>
<feature type="region of interest" description="Disordered" evidence="1">
    <location>
        <begin position="1"/>
        <end position="72"/>
    </location>
</feature>
<organism evidence="5 6">
    <name type="scientific">Streptomyces spectabilis</name>
    <dbReference type="NCBI Taxonomy" id="68270"/>
    <lineage>
        <taxon>Bacteria</taxon>
        <taxon>Bacillati</taxon>
        <taxon>Actinomycetota</taxon>
        <taxon>Actinomycetes</taxon>
        <taxon>Kitasatosporales</taxon>
        <taxon>Streptomycetaceae</taxon>
        <taxon>Streptomyces</taxon>
    </lineage>
</organism>